<gene>
    <name evidence="2" type="ORF">X798_04651</name>
</gene>
<dbReference type="PRINTS" id="PR00081">
    <property type="entry name" value="GDHRDH"/>
</dbReference>
<keyword evidence="3" id="KW-1185">Reference proteome</keyword>
<dbReference type="SUPFAM" id="SSF51735">
    <property type="entry name" value="NAD(P)-binding Rossmann-fold domains"/>
    <property type="match status" value="1"/>
</dbReference>
<dbReference type="PROSITE" id="PS00061">
    <property type="entry name" value="ADH_SHORT"/>
    <property type="match status" value="1"/>
</dbReference>
<dbReference type="PANTHER" id="PTHR43313:SF7">
    <property type="entry name" value="17-BETA-HYDROXYSTEROID DEHYDROGENASE TYPE 6"/>
    <property type="match status" value="1"/>
</dbReference>
<dbReference type="Pfam" id="PF00106">
    <property type="entry name" value="adh_short"/>
    <property type="match status" value="1"/>
</dbReference>
<accession>A0A238BUD7</accession>
<dbReference type="GO" id="GO:0008202">
    <property type="term" value="P:steroid metabolic process"/>
    <property type="evidence" value="ECO:0007669"/>
    <property type="project" value="TreeGrafter"/>
</dbReference>
<dbReference type="Proteomes" id="UP000242913">
    <property type="component" value="Unassembled WGS sequence"/>
</dbReference>
<dbReference type="AlphaFoldDB" id="A0A238BUD7"/>
<organism evidence="2 3">
    <name type="scientific">Onchocerca flexuosa</name>
    <dbReference type="NCBI Taxonomy" id="387005"/>
    <lineage>
        <taxon>Eukaryota</taxon>
        <taxon>Metazoa</taxon>
        <taxon>Ecdysozoa</taxon>
        <taxon>Nematoda</taxon>
        <taxon>Chromadorea</taxon>
        <taxon>Rhabditida</taxon>
        <taxon>Spirurina</taxon>
        <taxon>Spiruromorpha</taxon>
        <taxon>Filarioidea</taxon>
        <taxon>Onchocercidae</taxon>
        <taxon>Onchocerca</taxon>
    </lineage>
</organism>
<keyword evidence="1" id="KW-0560">Oxidoreductase</keyword>
<dbReference type="Gene3D" id="3.40.50.720">
    <property type="entry name" value="NAD(P)-binding Rossmann-like Domain"/>
    <property type="match status" value="1"/>
</dbReference>
<sequence length="154" mass="17649">MPVPFNVFHALVNNAGMIGTFYYNDFLTLDDYKEVWDVNVCGVIRVTQAFRDLIKMSRGRLVICSSATTLFSMPTHGPYCCSKFAVQAYATIMRHELLPYGVDVIEIAPGRFKTGISDLEPILKRDDTVWYRAPQKLRDEFGHDYNDKVPFKNL</sequence>
<dbReference type="InterPro" id="IPR036291">
    <property type="entry name" value="NAD(P)-bd_dom_sf"/>
</dbReference>
<dbReference type="InterPro" id="IPR002347">
    <property type="entry name" value="SDR_fam"/>
</dbReference>
<evidence type="ECO:0000256" key="1">
    <source>
        <dbReference type="ARBA" id="ARBA00023002"/>
    </source>
</evidence>
<dbReference type="PANTHER" id="PTHR43313">
    <property type="entry name" value="SHORT-CHAIN DEHYDROGENASE/REDUCTASE FAMILY 9C"/>
    <property type="match status" value="1"/>
</dbReference>
<proteinExistence type="predicted"/>
<evidence type="ECO:0000313" key="3">
    <source>
        <dbReference type="Proteomes" id="UP000242913"/>
    </source>
</evidence>
<reference evidence="2 3" key="1">
    <citation type="submission" date="2015-12" db="EMBL/GenBank/DDBJ databases">
        <title>Draft genome of the nematode, Onchocerca flexuosa.</title>
        <authorList>
            <person name="Mitreva M."/>
        </authorList>
    </citation>
    <scope>NUCLEOTIDE SEQUENCE [LARGE SCALE GENOMIC DNA]</scope>
    <source>
        <strain evidence="2">Red Deer</strain>
    </source>
</reference>
<dbReference type="OrthoDB" id="2102561at2759"/>
<protein>
    <recommendedName>
        <fullName evidence="4">Oxidoreductase, short chain dehydrogenase/reductase family protein</fullName>
    </recommendedName>
</protein>
<evidence type="ECO:0000313" key="2">
    <source>
        <dbReference type="EMBL" id="OZC08300.1"/>
    </source>
</evidence>
<dbReference type="GO" id="GO:0016491">
    <property type="term" value="F:oxidoreductase activity"/>
    <property type="evidence" value="ECO:0007669"/>
    <property type="project" value="UniProtKB-KW"/>
</dbReference>
<dbReference type="EMBL" id="KZ270010">
    <property type="protein sequence ID" value="OZC08300.1"/>
    <property type="molecule type" value="Genomic_DNA"/>
</dbReference>
<name>A0A238BUD7_9BILA</name>
<dbReference type="InterPro" id="IPR020904">
    <property type="entry name" value="Sc_DH/Rdtase_CS"/>
</dbReference>
<evidence type="ECO:0008006" key="4">
    <source>
        <dbReference type="Google" id="ProtNLM"/>
    </source>
</evidence>